<gene>
    <name evidence="5" type="ORF">Ttaiw_01309</name>
</gene>
<feature type="region of interest" description="Disordered" evidence="3">
    <location>
        <begin position="660"/>
        <end position="683"/>
    </location>
</feature>
<dbReference type="GO" id="GO:0016818">
    <property type="term" value="F:hydrolase activity, acting on acid anhydrides, in phosphorus-containing anhydrides"/>
    <property type="evidence" value="ECO:0007669"/>
    <property type="project" value="InterPro"/>
</dbReference>
<dbReference type="EMBL" id="VJOM01000012">
    <property type="protein sequence ID" value="TSE31892.1"/>
    <property type="molecule type" value="Genomic_DNA"/>
</dbReference>
<protein>
    <submittedName>
        <fullName evidence="5">HIRAN domain protein</fullName>
    </submittedName>
</protein>
<dbReference type="InterPro" id="IPR014905">
    <property type="entry name" value="HIRAN"/>
</dbReference>
<name>A0A554X7S4_9BURK</name>
<evidence type="ECO:0000256" key="2">
    <source>
        <dbReference type="ARBA" id="ARBA00022801"/>
    </source>
</evidence>
<dbReference type="GO" id="GO:0008270">
    <property type="term" value="F:zinc ion binding"/>
    <property type="evidence" value="ECO:0007669"/>
    <property type="project" value="InterPro"/>
</dbReference>
<dbReference type="SMART" id="SM00910">
    <property type="entry name" value="HIRAN"/>
    <property type="match status" value="1"/>
</dbReference>
<comment type="caution">
    <text evidence="5">The sequence shown here is derived from an EMBL/GenBank/DDBJ whole genome shotgun (WGS) entry which is preliminary data.</text>
</comment>
<dbReference type="RefSeq" id="WP_052231630.1">
    <property type="nucleotide sequence ID" value="NZ_CP083911.1"/>
</dbReference>
<dbReference type="Pfam" id="PF08797">
    <property type="entry name" value="HIRAN"/>
    <property type="match status" value="1"/>
</dbReference>
<keyword evidence="1" id="KW-0479">Metal-binding</keyword>
<feature type="region of interest" description="Disordered" evidence="3">
    <location>
        <begin position="1"/>
        <end position="20"/>
    </location>
</feature>
<evidence type="ECO:0000256" key="3">
    <source>
        <dbReference type="SAM" id="MobiDB-lite"/>
    </source>
</evidence>
<organism evidence="5 6">
    <name type="scientific">Tepidimonas taiwanensis</name>
    <dbReference type="NCBI Taxonomy" id="307486"/>
    <lineage>
        <taxon>Bacteria</taxon>
        <taxon>Pseudomonadati</taxon>
        <taxon>Pseudomonadota</taxon>
        <taxon>Betaproteobacteria</taxon>
        <taxon>Burkholderiales</taxon>
        <taxon>Tepidimonas</taxon>
    </lineage>
</organism>
<accession>A0A554X7S4</accession>
<dbReference type="AlphaFoldDB" id="A0A554X7S4"/>
<dbReference type="Proteomes" id="UP000317763">
    <property type="component" value="Unassembled WGS sequence"/>
</dbReference>
<evidence type="ECO:0000256" key="1">
    <source>
        <dbReference type="ARBA" id="ARBA00022723"/>
    </source>
</evidence>
<feature type="region of interest" description="Disordered" evidence="3">
    <location>
        <begin position="510"/>
        <end position="532"/>
    </location>
</feature>
<keyword evidence="6" id="KW-1185">Reference proteome</keyword>
<sequence length="683" mass="75247">MERVLKLPSASSDHAVTPPPAVQQQGVRARLWVPADMLFVRESAQAYAWLWLLRADGALRVWRLPRASLGEDERLVELAWRADDDPVNDTWRLPLAPVVPVPRWSVSWGHPMARAAQAFAAALDGAVLDTLGGLEQGGAYFGCAENYSRLAVLSPTVRAHRLQALALFPPLVAPLLLLCPERAEVLDPPSADDPPPGWHASPEVLDAIDRGRDLVGALARYWGVTRGVVRLPLMRQPWRTLPIPRKWLWLLDALPAHARPRTEADWQAWESHLRAVPVRWRSRSDADWVARGLGPDPAALWGALQQRWPHLGLALRDAWDFLRAAHAHAVQRGGVSVLPDAGELGLAWMARWGLRRLLAASQRWHETPVVDRFQPLPRPADETASLAAVEPVIGHWRSALGEAEELTTADALRAEGEAMRHCAADYWSDCAWEGMRFFRLQATNGERATASFELDADAEPPLYEWHDCRGPRNAPACDTIQALAQQLEEALNAEATMAVRRRLAQAVRAQRSQSRALVPQPTPDPIRPLDRQSEQELQGALAFWSAHAPAGPGLGRRLRTAVAGLLYRPGRYCLARLGVGDAVRLVREPDNPHDPLAVRIDWGDVTLGYIPRRVNRDVAAALDAGVPLRAWVDDVDPSLPAHEHVAIVVAWPESTAREGASSRVTVHAPAGRTAPSPVVPNSP</sequence>
<keyword evidence="2" id="KW-0378">Hydrolase</keyword>
<dbReference type="Gene3D" id="3.30.70.2330">
    <property type="match status" value="1"/>
</dbReference>
<evidence type="ECO:0000259" key="4">
    <source>
        <dbReference type="SMART" id="SM00910"/>
    </source>
</evidence>
<reference evidence="5 6" key="1">
    <citation type="submission" date="2019-07" db="EMBL/GenBank/DDBJ databases">
        <title>Tepidimonas taiwanensis I1-1 draft genome.</title>
        <authorList>
            <person name="Da Costa M.S."/>
            <person name="Froufe H.J.C."/>
            <person name="Egas C."/>
            <person name="Albuquerque L."/>
        </authorList>
    </citation>
    <scope>NUCLEOTIDE SEQUENCE [LARGE SCALE GENOMIC DNA]</scope>
    <source>
        <strain evidence="5 6">I1-1</strain>
    </source>
</reference>
<dbReference type="GO" id="GO:0003676">
    <property type="term" value="F:nucleic acid binding"/>
    <property type="evidence" value="ECO:0007669"/>
    <property type="project" value="InterPro"/>
</dbReference>
<evidence type="ECO:0000313" key="6">
    <source>
        <dbReference type="Proteomes" id="UP000317763"/>
    </source>
</evidence>
<feature type="domain" description="HIRAN" evidence="4">
    <location>
        <begin position="555"/>
        <end position="651"/>
    </location>
</feature>
<evidence type="ECO:0000313" key="5">
    <source>
        <dbReference type="EMBL" id="TSE31892.1"/>
    </source>
</evidence>
<proteinExistence type="predicted"/>
<dbReference type="STRING" id="307486.GCA_000807215_02126"/>